<reference evidence="3" key="1">
    <citation type="submission" date="2022-07" db="EMBL/GenBank/DDBJ databases">
        <title>Genome Sequence of Xylaria arbuscula.</title>
        <authorList>
            <person name="Buettner E."/>
        </authorList>
    </citation>
    <scope>NUCLEOTIDE SEQUENCE</scope>
    <source>
        <strain evidence="3">VT107</strain>
    </source>
</reference>
<evidence type="ECO:0000256" key="1">
    <source>
        <dbReference type="ARBA" id="ARBA00022729"/>
    </source>
</evidence>
<dbReference type="CDD" id="cd22191">
    <property type="entry name" value="DPBB_RlpA_EXP_N-like"/>
    <property type="match status" value="1"/>
</dbReference>
<comment type="caution">
    <text evidence="3">The sequence shown here is derived from an EMBL/GenBank/DDBJ whole genome shotgun (WGS) entry which is preliminary data.</text>
</comment>
<evidence type="ECO:0000313" key="4">
    <source>
        <dbReference type="Proteomes" id="UP001148614"/>
    </source>
</evidence>
<dbReference type="InterPro" id="IPR036908">
    <property type="entry name" value="RlpA-like_sf"/>
</dbReference>
<sequence length="127" mass="13561">MVFFSKFTIAIGIAVGYAMAHSGDMTWYDPGLGACGWTNGGGDMIVAMSPGDMKCGTHRKTLLPLGKIPTNECIQIVNIKYKGKTANAKIVDKCPSCAAGSIDVSPTVFQIFEPLGTGRVHVDWEYA</sequence>
<dbReference type="PANTHER" id="PTHR31836">
    <property type="match status" value="1"/>
</dbReference>
<organism evidence="3 4">
    <name type="scientific">Xylaria arbuscula</name>
    <dbReference type="NCBI Taxonomy" id="114810"/>
    <lineage>
        <taxon>Eukaryota</taxon>
        <taxon>Fungi</taxon>
        <taxon>Dikarya</taxon>
        <taxon>Ascomycota</taxon>
        <taxon>Pezizomycotina</taxon>
        <taxon>Sordariomycetes</taxon>
        <taxon>Xylariomycetidae</taxon>
        <taxon>Xylariales</taxon>
        <taxon>Xylariaceae</taxon>
        <taxon>Xylaria</taxon>
    </lineage>
</organism>
<feature type="signal peptide" evidence="2">
    <location>
        <begin position="1"/>
        <end position="20"/>
    </location>
</feature>
<evidence type="ECO:0008006" key="5">
    <source>
        <dbReference type="Google" id="ProtNLM"/>
    </source>
</evidence>
<dbReference type="Gene3D" id="2.40.40.10">
    <property type="entry name" value="RlpA-like domain"/>
    <property type="match status" value="1"/>
</dbReference>
<dbReference type="Proteomes" id="UP001148614">
    <property type="component" value="Unassembled WGS sequence"/>
</dbReference>
<dbReference type="PANTHER" id="PTHR31836:SF28">
    <property type="entry name" value="SRCR DOMAIN-CONTAINING PROTEIN-RELATED"/>
    <property type="match status" value="1"/>
</dbReference>
<dbReference type="VEuPathDB" id="FungiDB:F4678DRAFT_462946"/>
<accession>A0A9W8TQ36</accession>
<name>A0A9W8TQ36_9PEZI</name>
<dbReference type="EMBL" id="JANPWZ010000072">
    <property type="protein sequence ID" value="KAJ3579652.1"/>
    <property type="molecule type" value="Genomic_DNA"/>
</dbReference>
<gene>
    <name evidence="3" type="ORF">NPX13_g912</name>
</gene>
<keyword evidence="4" id="KW-1185">Reference proteome</keyword>
<proteinExistence type="predicted"/>
<dbReference type="SUPFAM" id="SSF50685">
    <property type="entry name" value="Barwin-like endoglucanases"/>
    <property type="match status" value="1"/>
</dbReference>
<keyword evidence="1 2" id="KW-0732">Signal</keyword>
<protein>
    <recommendedName>
        <fullName evidence="5">RlpA-like protein double-psi beta-barrel domain-containing protein</fullName>
    </recommendedName>
</protein>
<dbReference type="AlphaFoldDB" id="A0A9W8TQ36"/>
<evidence type="ECO:0000313" key="3">
    <source>
        <dbReference type="EMBL" id="KAJ3579652.1"/>
    </source>
</evidence>
<feature type="chain" id="PRO_5040784401" description="RlpA-like protein double-psi beta-barrel domain-containing protein" evidence="2">
    <location>
        <begin position="21"/>
        <end position="127"/>
    </location>
</feature>
<dbReference type="InterPro" id="IPR051477">
    <property type="entry name" value="Expansin_CellWall"/>
</dbReference>
<evidence type="ECO:0000256" key="2">
    <source>
        <dbReference type="SAM" id="SignalP"/>
    </source>
</evidence>